<dbReference type="GO" id="GO:0008484">
    <property type="term" value="F:sulfuric ester hydrolase activity"/>
    <property type="evidence" value="ECO:0007669"/>
    <property type="project" value="TreeGrafter"/>
</dbReference>
<sequence>MTTDPKQPNFLWICTDQQRFDTIRALGNGHIHTPNLDRLVATGVTMAQTYCQNPVCTPSRASFLTGRYPRTTGVTRNGNDAFPEDEVLVPRILADHGYVCGLIGKLHLSSADGRTEVLPKDHGYDVVRWSHGPRDGWGDDNAYQAWLRAKGVAWDDVYKGRAGGIPVQHHQTTWCAEEAMAFIDTHRDRPWMLSINIFDPHHPFDPPAEHKAKYPAEDMPLPKWRAGELDTKPALQRKDYEEGGQSGLGPACRALSDREKQDYVSDYYAMIDLIDLQVGRLIDHLEEHGLREDTVIIFHSDHGEMLGDHGLILKGGHFYQELVHVPLILSCPARLMSDLRSPALTELIDIAPTLLELAGIPVPHRMQGRSLAALLRGDADPDVHRGSVYCEYYDSLPAAHQGTFATMYFDGRYKLTVFHGQSVGELYDLRTDPDEFDNRWDDPACRDLRADLVLRSFERSIRTVDPVTIVGNF</sequence>
<dbReference type="InterPro" id="IPR000917">
    <property type="entry name" value="Sulfatase_N"/>
</dbReference>
<evidence type="ECO:0000259" key="4">
    <source>
        <dbReference type="Pfam" id="PF00884"/>
    </source>
</evidence>
<keyword evidence="2" id="KW-0479">Metal-binding</keyword>
<dbReference type="GO" id="GO:0046872">
    <property type="term" value="F:metal ion binding"/>
    <property type="evidence" value="ECO:0007669"/>
    <property type="project" value="UniProtKB-KW"/>
</dbReference>
<evidence type="ECO:0000256" key="1">
    <source>
        <dbReference type="ARBA" id="ARBA00008779"/>
    </source>
</evidence>
<evidence type="ECO:0000256" key="2">
    <source>
        <dbReference type="ARBA" id="ARBA00022723"/>
    </source>
</evidence>
<proteinExistence type="inferred from homology"/>
<dbReference type="KEGG" id="fap:GR316_13235"/>
<dbReference type="EMBL" id="CP047292">
    <property type="protein sequence ID" value="QUS37337.1"/>
    <property type="molecule type" value="Genomic_DNA"/>
</dbReference>
<dbReference type="SUPFAM" id="SSF53649">
    <property type="entry name" value="Alkaline phosphatase-like"/>
    <property type="match status" value="1"/>
</dbReference>
<dbReference type="InterPro" id="IPR017850">
    <property type="entry name" value="Alkaline_phosphatase_core_sf"/>
</dbReference>
<dbReference type="PANTHER" id="PTHR45953">
    <property type="entry name" value="IDURONATE 2-SULFATASE"/>
    <property type="match status" value="1"/>
</dbReference>
<dbReference type="Proteomes" id="UP000679284">
    <property type="component" value="Plasmid unnamed3"/>
</dbReference>
<dbReference type="Gene3D" id="3.40.720.10">
    <property type="entry name" value="Alkaline Phosphatase, subunit A"/>
    <property type="match status" value="1"/>
</dbReference>
<evidence type="ECO:0000313" key="5">
    <source>
        <dbReference type="EMBL" id="QUS37337.1"/>
    </source>
</evidence>
<dbReference type="Pfam" id="PF00884">
    <property type="entry name" value="Sulfatase"/>
    <property type="match status" value="1"/>
</dbReference>
<evidence type="ECO:0000313" key="6">
    <source>
        <dbReference type="Proteomes" id="UP000679284"/>
    </source>
</evidence>
<protein>
    <submittedName>
        <fullName evidence="5">Sulfatase-like hydrolase/transferase</fullName>
    </submittedName>
</protein>
<name>A0A8J8MV84_9RHOB</name>
<evidence type="ECO:0000256" key="3">
    <source>
        <dbReference type="ARBA" id="ARBA00022801"/>
    </source>
</evidence>
<gene>
    <name evidence="5" type="ORF">GR316_13235</name>
</gene>
<reference evidence="5" key="1">
    <citation type="submission" date="2020-01" db="EMBL/GenBank/DDBJ databases">
        <authorList>
            <person name="Yang Y."/>
            <person name="Kwon Y.M."/>
        </authorList>
    </citation>
    <scope>NUCLEOTIDE SEQUENCE</scope>
    <source>
        <strain evidence="5">PG104</strain>
        <plasmid evidence="5">unnamed3</plasmid>
    </source>
</reference>
<comment type="similarity">
    <text evidence="1">Belongs to the sulfatase family.</text>
</comment>
<accession>A0A8J8MV84</accession>
<dbReference type="GO" id="GO:0005737">
    <property type="term" value="C:cytoplasm"/>
    <property type="evidence" value="ECO:0007669"/>
    <property type="project" value="TreeGrafter"/>
</dbReference>
<dbReference type="RefSeq" id="WP_211785517.1">
    <property type="nucleotide sequence ID" value="NZ_CP047292.1"/>
</dbReference>
<feature type="domain" description="Sulfatase N-terminal" evidence="4">
    <location>
        <begin position="8"/>
        <end position="360"/>
    </location>
</feature>
<keyword evidence="5" id="KW-0614">Plasmid</keyword>
<geneLocation type="plasmid" evidence="5 6">
    <name>unnamed3</name>
</geneLocation>
<dbReference type="PANTHER" id="PTHR45953:SF1">
    <property type="entry name" value="IDURONATE 2-SULFATASE"/>
    <property type="match status" value="1"/>
</dbReference>
<dbReference type="PROSITE" id="PS00523">
    <property type="entry name" value="SULFATASE_1"/>
    <property type="match status" value="1"/>
</dbReference>
<keyword evidence="3 5" id="KW-0378">Hydrolase</keyword>
<dbReference type="InterPro" id="IPR024607">
    <property type="entry name" value="Sulfatase_CS"/>
</dbReference>
<keyword evidence="6" id="KW-1185">Reference proteome</keyword>
<dbReference type="AlphaFoldDB" id="A0A8J8MV84"/>
<organism evidence="5 6">
    <name type="scientific">Falsirhodobacter algicola</name>
    <dbReference type="NCBI Taxonomy" id="2692330"/>
    <lineage>
        <taxon>Bacteria</taxon>
        <taxon>Pseudomonadati</taxon>
        <taxon>Pseudomonadota</taxon>
        <taxon>Alphaproteobacteria</taxon>
        <taxon>Rhodobacterales</taxon>
        <taxon>Paracoccaceae</taxon>
        <taxon>Falsirhodobacter</taxon>
    </lineage>
</organism>